<dbReference type="OrthoDB" id="9801945at2"/>
<name>A0A1K2HC55_9NEIS</name>
<dbReference type="Proteomes" id="UP000186513">
    <property type="component" value="Unassembled WGS sequence"/>
</dbReference>
<dbReference type="NCBIfam" id="TIGR01682">
    <property type="entry name" value="moaD"/>
    <property type="match status" value="1"/>
</dbReference>
<dbReference type="GO" id="GO:1990133">
    <property type="term" value="C:molybdopterin adenylyltransferase complex"/>
    <property type="evidence" value="ECO:0007669"/>
    <property type="project" value="TreeGrafter"/>
</dbReference>
<dbReference type="PANTHER" id="PTHR33359">
    <property type="entry name" value="MOLYBDOPTERIN SYNTHASE SULFUR CARRIER SUBUNIT"/>
    <property type="match status" value="1"/>
</dbReference>
<protein>
    <recommendedName>
        <fullName evidence="3">Molybdopterin synthase sulfur carrier subunit</fullName>
    </recommendedName>
</protein>
<dbReference type="UniPathway" id="UPA00344"/>
<dbReference type="Gene3D" id="3.10.20.30">
    <property type="match status" value="1"/>
</dbReference>
<dbReference type="AlphaFoldDB" id="A0A1K2HC55"/>
<dbReference type="Pfam" id="PF02597">
    <property type="entry name" value="ThiS"/>
    <property type="match status" value="1"/>
</dbReference>
<comment type="similarity">
    <text evidence="2">Belongs to the MoaD family.</text>
</comment>
<dbReference type="EMBL" id="FPKR01000004">
    <property type="protein sequence ID" value="SFZ74408.1"/>
    <property type="molecule type" value="Genomic_DNA"/>
</dbReference>
<evidence type="ECO:0000256" key="3">
    <source>
        <dbReference type="ARBA" id="ARBA00024247"/>
    </source>
</evidence>
<dbReference type="GO" id="GO:0000166">
    <property type="term" value="F:nucleotide binding"/>
    <property type="evidence" value="ECO:0007669"/>
    <property type="project" value="UniProtKB-KW"/>
</dbReference>
<dbReference type="InterPro" id="IPR012675">
    <property type="entry name" value="Beta-grasp_dom_sf"/>
</dbReference>
<evidence type="ECO:0000256" key="1">
    <source>
        <dbReference type="ARBA" id="ARBA00022741"/>
    </source>
</evidence>
<dbReference type="GO" id="GO:0006777">
    <property type="term" value="P:Mo-molybdopterin cofactor biosynthetic process"/>
    <property type="evidence" value="ECO:0007669"/>
    <property type="project" value="InterPro"/>
</dbReference>
<accession>A0A1K2HC55</accession>
<evidence type="ECO:0000256" key="2">
    <source>
        <dbReference type="ARBA" id="ARBA00024200"/>
    </source>
</evidence>
<dbReference type="InterPro" id="IPR044672">
    <property type="entry name" value="MOCS2A"/>
</dbReference>
<reference evidence="4 5" key="1">
    <citation type="submission" date="2016-11" db="EMBL/GenBank/DDBJ databases">
        <authorList>
            <person name="Jaros S."/>
            <person name="Januszkiewicz K."/>
            <person name="Wedrychowicz H."/>
        </authorList>
    </citation>
    <scope>NUCLEOTIDE SEQUENCE [LARGE SCALE GENOMIC DNA]</scope>
    <source>
        <strain evidence="4 5">DSM 18899</strain>
    </source>
</reference>
<dbReference type="STRING" id="1121279.SAMN02745887_01241"/>
<dbReference type="RefSeq" id="WP_072427772.1">
    <property type="nucleotide sequence ID" value="NZ_FPKR01000004.1"/>
</dbReference>
<organism evidence="4 5">
    <name type="scientific">Chitinimonas taiwanensis DSM 18899</name>
    <dbReference type="NCBI Taxonomy" id="1121279"/>
    <lineage>
        <taxon>Bacteria</taxon>
        <taxon>Pseudomonadati</taxon>
        <taxon>Pseudomonadota</taxon>
        <taxon>Betaproteobacteria</taxon>
        <taxon>Neisseriales</taxon>
        <taxon>Chitinibacteraceae</taxon>
        <taxon>Chitinimonas</taxon>
    </lineage>
</organism>
<dbReference type="InterPro" id="IPR016155">
    <property type="entry name" value="Mopterin_synth/thiamin_S_b"/>
</dbReference>
<dbReference type="PANTHER" id="PTHR33359:SF1">
    <property type="entry name" value="MOLYBDOPTERIN SYNTHASE SULFUR CARRIER SUBUNIT"/>
    <property type="match status" value="1"/>
</dbReference>
<dbReference type="CDD" id="cd00754">
    <property type="entry name" value="Ubl_MoaD"/>
    <property type="match status" value="1"/>
</dbReference>
<proteinExistence type="inferred from homology"/>
<dbReference type="InterPro" id="IPR003749">
    <property type="entry name" value="ThiS/MoaD-like"/>
</dbReference>
<evidence type="ECO:0000313" key="5">
    <source>
        <dbReference type="Proteomes" id="UP000186513"/>
    </source>
</evidence>
<dbReference type="SUPFAM" id="SSF54285">
    <property type="entry name" value="MoaD/ThiS"/>
    <property type="match status" value="1"/>
</dbReference>
<gene>
    <name evidence="4" type="ORF">SAMN02745887_01241</name>
</gene>
<evidence type="ECO:0000313" key="4">
    <source>
        <dbReference type="EMBL" id="SFZ74408.1"/>
    </source>
</evidence>
<keyword evidence="5" id="KW-1185">Reference proteome</keyword>
<sequence length="85" mass="9000">MQITVLYFARLRETFQTPSETLDLPTGVQSVAGLIAHLAARGGAWSEELAGGKVFRVAINQELVDFTAQLQAGAEVAIFPPVTGG</sequence>
<keyword evidence="1" id="KW-0547">Nucleotide-binding</keyword>